<dbReference type="GO" id="GO:0016301">
    <property type="term" value="F:kinase activity"/>
    <property type="evidence" value="ECO:0007669"/>
    <property type="project" value="InterPro"/>
</dbReference>
<evidence type="ECO:0000313" key="4">
    <source>
        <dbReference type="Proteomes" id="UP000500801"/>
    </source>
</evidence>
<dbReference type="InterPro" id="IPR013815">
    <property type="entry name" value="ATP_grasp_subdomain_1"/>
</dbReference>
<evidence type="ECO:0000313" key="3">
    <source>
        <dbReference type="EMBL" id="QIZ50998.1"/>
    </source>
</evidence>
<dbReference type="InterPro" id="IPR036637">
    <property type="entry name" value="Phosphohistidine_dom_sf"/>
</dbReference>
<feature type="domain" description="PEP-utilising enzyme mobile" evidence="1">
    <location>
        <begin position="704"/>
        <end position="773"/>
    </location>
</feature>
<dbReference type="Proteomes" id="UP000500801">
    <property type="component" value="Chromosome"/>
</dbReference>
<dbReference type="Pfam" id="PF01326">
    <property type="entry name" value="PPDK_N"/>
    <property type="match status" value="1"/>
</dbReference>
<dbReference type="NCBIfam" id="NF004508">
    <property type="entry name" value="PRK05849.1"/>
    <property type="match status" value="1"/>
</dbReference>
<evidence type="ECO:0008006" key="5">
    <source>
        <dbReference type="Google" id="ProtNLM"/>
    </source>
</evidence>
<dbReference type="InterPro" id="IPR008279">
    <property type="entry name" value="PEP-util_enz_mobile_dom"/>
</dbReference>
<sequence>MESTRLTTFSFDGKAGTLAKLTPILSSATIMPLYRFTVRKWQENSALVIENIVNSLGADNLIVRSSCRNEDRSGQSGAGAYDSIANVNGEPELYSAISHVIASYNGAIAEDEVLVQQMAQDVLACGVAMTRDPESGLPYYVINYTVDGQTDGVTSGSENVLSWIALKDEVANEPPVLKGMIALLQEVQLITTQTALDIEFAITKEGPVLFQVRPMTALDTLDSDHEFLKLIRKEAESLKEACDRLQAGHTEKIALFGIMPDWNPAEIIGVKPRTLAFDLYKYLITDLNWASARFRYGYRDMRGHKLMSSFAGTPYIAIPYSIESFIPASMPHDIVSSVVNASCHHLAQYPALHDKIEFAIVPTCFTPSLTLKSASSQPALKNLNKAEISLYLDELLKLTEHIISDNGPFANDLRLLPRIEQNLNELKEKELRDTDPLQHFRIALSNASVIGEIFAGSARAAFIATSILKSLEQENVVPQGYTDNFLSRARTVGQELSDDFCLLDKQLFLRKHGHIRPGTYDIRVARYDENPDSYFDWLSPPARPVRTVESTSDSRDLLLSIQKAFHHCGMDIHVKQFFTFALNAVEAREKVKYLYGAFVSEALSALTAWGALHRIDRDTLSHSPLNYFINEKYCDIDGIDAVAKENKRIWQSKSSLRSPSIIDSANALYAHEINVAKPNFITKERAEASVRVLKAGNTHSDDIEGTIVLIENADPGFDWIFTRRISGFITAYGGENSHMSIRAREFGIPAVIGIGERALNRLAGAQRLLMDCAANRVEILS</sequence>
<dbReference type="RefSeq" id="WP_168362353.1">
    <property type="nucleotide sequence ID" value="NZ_CP033622.1"/>
</dbReference>
<dbReference type="PANTHER" id="PTHR43615">
    <property type="entry name" value="PHOSPHOENOLPYRUVATE SYNTHASE-RELATED"/>
    <property type="match status" value="1"/>
</dbReference>
<gene>
    <name evidence="3" type="ORF">DWG24_09565</name>
</gene>
<dbReference type="SUPFAM" id="SSF52009">
    <property type="entry name" value="Phosphohistidine domain"/>
    <property type="match status" value="1"/>
</dbReference>
<organism evidence="3 4">
    <name type="scientific">Dickeya zeae</name>
    <dbReference type="NCBI Taxonomy" id="204042"/>
    <lineage>
        <taxon>Bacteria</taxon>
        <taxon>Pseudomonadati</taxon>
        <taxon>Pseudomonadota</taxon>
        <taxon>Gammaproteobacteria</taxon>
        <taxon>Enterobacterales</taxon>
        <taxon>Pectobacteriaceae</taxon>
        <taxon>Dickeya</taxon>
    </lineage>
</organism>
<dbReference type="PANTHER" id="PTHR43615:SF1">
    <property type="entry name" value="PPDK_N DOMAIN-CONTAINING PROTEIN"/>
    <property type="match status" value="1"/>
</dbReference>
<feature type="domain" description="Pyruvate phosphate dikinase AMP/ATP-binding" evidence="2">
    <location>
        <begin position="51"/>
        <end position="143"/>
    </location>
</feature>
<proteinExistence type="predicted"/>
<dbReference type="GO" id="GO:0005524">
    <property type="term" value="F:ATP binding"/>
    <property type="evidence" value="ECO:0007669"/>
    <property type="project" value="InterPro"/>
</dbReference>
<dbReference type="Pfam" id="PF00391">
    <property type="entry name" value="PEP-utilizers"/>
    <property type="match status" value="1"/>
</dbReference>
<name>A0AAE6YZS6_9GAMM</name>
<dbReference type="SUPFAM" id="SSF56059">
    <property type="entry name" value="Glutathione synthetase ATP-binding domain-like"/>
    <property type="match status" value="1"/>
</dbReference>
<dbReference type="Gene3D" id="3.50.30.10">
    <property type="entry name" value="Phosphohistidine domain"/>
    <property type="match status" value="1"/>
</dbReference>
<accession>A0AAE6YZS6</accession>
<dbReference type="AlphaFoldDB" id="A0AAE6YZS6"/>
<dbReference type="InterPro" id="IPR002192">
    <property type="entry name" value="PPDK_AMP/ATP-bd"/>
</dbReference>
<evidence type="ECO:0000259" key="1">
    <source>
        <dbReference type="Pfam" id="PF00391"/>
    </source>
</evidence>
<dbReference type="InterPro" id="IPR051549">
    <property type="entry name" value="PEP_Utilizing_Enz"/>
</dbReference>
<dbReference type="EMBL" id="CP033622">
    <property type="protein sequence ID" value="QIZ50998.1"/>
    <property type="molecule type" value="Genomic_DNA"/>
</dbReference>
<evidence type="ECO:0000259" key="2">
    <source>
        <dbReference type="Pfam" id="PF01326"/>
    </source>
</evidence>
<protein>
    <recommendedName>
        <fullName evidence="5">Phosphoenolpyruvate synthase</fullName>
    </recommendedName>
</protein>
<reference evidence="3 4" key="1">
    <citation type="submission" date="2018-11" db="EMBL/GenBank/DDBJ databases">
        <title>Complete genome sequence of Dickeya zeae strain CE1 infecting Canna edulis Ker-Gawl. in China.</title>
        <authorList>
            <person name="Zhang J."/>
            <person name="Lin B."/>
            <person name="Shen H."/>
            <person name="Jiang S."/>
            <person name="Pu X."/>
            <person name="Sun D."/>
        </authorList>
    </citation>
    <scope>NUCLEOTIDE SEQUENCE [LARGE SCALE GENOMIC DNA]</scope>
    <source>
        <strain evidence="3 4">CE1</strain>
    </source>
</reference>
<dbReference type="Gene3D" id="3.30.1490.20">
    <property type="entry name" value="ATP-grasp fold, A domain"/>
    <property type="match status" value="1"/>
</dbReference>